<comment type="caution">
    <text evidence="1">The sequence shown here is derived from an EMBL/GenBank/DDBJ whole genome shotgun (WGS) entry which is preliminary data.</text>
</comment>
<evidence type="ECO:0000313" key="1">
    <source>
        <dbReference type="EMBL" id="MEX3935290.1"/>
    </source>
</evidence>
<accession>A0ACC6U6H3</accession>
<name>A0ACC6U6H3_9BURK</name>
<keyword evidence="2" id="KW-1185">Reference proteome</keyword>
<keyword evidence="1" id="KW-0489">Methyltransferase</keyword>
<gene>
    <name evidence="1" type="ORF">AB4Y32_26430</name>
</gene>
<keyword evidence="1" id="KW-0808">Transferase</keyword>
<organism evidence="1 2">
    <name type="scientific">Paraburkholderia phymatum</name>
    <dbReference type="NCBI Taxonomy" id="148447"/>
    <lineage>
        <taxon>Bacteria</taxon>
        <taxon>Pseudomonadati</taxon>
        <taxon>Pseudomonadota</taxon>
        <taxon>Betaproteobacteria</taxon>
        <taxon>Burkholderiales</taxon>
        <taxon>Burkholderiaceae</taxon>
        <taxon>Paraburkholderia</taxon>
    </lineage>
</organism>
<sequence>MQSGLARGERIFAAQNRFSNLPAWQLLTRLRLELPINMNQFKSRQFRNEATMEEALQTPAVEKPLIAGDGIVTGNASWSFGGDTARHFEAHVSKSVPRYADGHRIVLGLSDFFVKHDSVCYEIGWSTGALTRQLAQRHAGSVRWVGIDVEANMVDQAKCYLAQMSPKPDNVHYVIGDALSFEYEPSDLIIAYYTVQFIAPRVRQELINRIYQSLNWGGALLLFEKVRAPDARFQDIASGLYIDYKLEQGYACDEIIAKSKSLKGVLEPFSSQGNIDMLRRAGFTDVMTVFKHVCFEGLFCIK</sequence>
<evidence type="ECO:0000313" key="2">
    <source>
        <dbReference type="Proteomes" id="UP001558850"/>
    </source>
</evidence>
<protein>
    <submittedName>
        <fullName evidence="1">Methyltransferase domain-containing protein</fullName>
    </submittedName>
</protein>
<dbReference type="Proteomes" id="UP001558850">
    <property type="component" value="Unassembled WGS sequence"/>
</dbReference>
<reference evidence="1" key="1">
    <citation type="submission" date="2024-07" db="EMBL/GenBank/DDBJ databases">
        <title>A survey of Mimosa microsymbionts across Brazilian biomes reveals a high diversity of Paraburkholderia nodulating endemic species, but also that Cupriavidus is common as a symbiont of widespread species.</title>
        <authorList>
            <person name="Rouws L."/>
            <person name="Barauna A."/>
            <person name="Beukes C."/>
            <person name="Rouws J.R.C."/>
            <person name="De Faria S.M."/>
            <person name="Gross E."/>
            <person name="Bueno Dos Reis Junior F."/>
            <person name="Simon M.F."/>
            <person name="Maluk M."/>
            <person name="Odee D.W."/>
            <person name="Kenicer G."/>
            <person name="Young J.P.W."/>
            <person name="Reis V.M."/>
            <person name="Zilli J."/>
            <person name="James E.K."/>
        </authorList>
    </citation>
    <scope>NUCLEOTIDE SEQUENCE</scope>
    <source>
        <strain evidence="1">EG181B</strain>
    </source>
</reference>
<dbReference type="EMBL" id="JBFRCH010000019">
    <property type="protein sequence ID" value="MEX3935290.1"/>
    <property type="molecule type" value="Genomic_DNA"/>
</dbReference>
<proteinExistence type="predicted"/>